<dbReference type="RefSeq" id="WP_174626937.1">
    <property type="nucleotide sequence ID" value="NZ_CADCXN010000091.1"/>
</dbReference>
<feature type="transmembrane region" description="Helical" evidence="1">
    <location>
        <begin position="181"/>
        <end position="204"/>
    </location>
</feature>
<feature type="transmembrane region" description="Helical" evidence="1">
    <location>
        <begin position="285"/>
        <end position="304"/>
    </location>
</feature>
<feature type="transmembrane region" description="Helical" evidence="1">
    <location>
        <begin position="115"/>
        <end position="135"/>
    </location>
</feature>
<evidence type="ECO:0008006" key="4">
    <source>
        <dbReference type="Google" id="ProtNLM"/>
    </source>
</evidence>
<dbReference type="EMBL" id="CADCXN010000091">
    <property type="protein sequence ID" value="CAA9892141.1"/>
    <property type="molecule type" value="Genomic_DNA"/>
</dbReference>
<feature type="transmembrane region" description="Helical" evidence="1">
    <location>
        <begin position="156"/>
        <end position="175"/>
    </location>
</feature>
<feature type="transmembrane region" description="Helical" evidence="1">
    <location>
        <begin position="252"/>
        <end position="273"/>
    </location>
</feature>
<name>A0A8S0WRM5_9GAMM</name>
<gene>
    <name evidence="2" type="ORF">METHB2_60033</name>
</gene>
<dbReference type="Proteomes" id="UP000494216">
    <property type="component" value="Unassembled WGS sequence"/>
</dbReference>
<keyword evidence="3" id="KW-1185">Reference proteome</keyword>
<reference evidence="2 3" key="1">
    <citation type="submission" date="2020-02" db="EMBL/GenBank/DDBJ databases">
        <authorList>
            <person name="Hogendoorn C."/>
        </authorList>
    </citation>
    <scope>NUCLEOTIDE SEQUENCE [LARGE SCALE GENOMIC DNA]</scope>
    <source>
        <strain evidence="2">METHB21</strain>
    </source>
</reference>
<feature type="transmembrane region" description="Helical" evidence="1">
    <location>
        <begin position="310"/>
        <end position="329"/>
    </location>
</feature>
<dbReference type="AlphaFoldDB" id="A0A8S0WRM5"/>
<comment type="caution">
    <text evidence="2">The sequence shown here is derived from an EMBL/GenBank/DDBJ whole genome shotgun (WGS) entry which is preliminary data.</text>
</comment>
<dbReference type="Pfam" id="PF04332">
    <property type="entry name" value="DUF475"/>
    <property type="match status" value="1"/>
</dbReference>
<dbReference type="NCBIfam" id="NF010613">
    <property type="entry name" value="PRK14013.1-3"/>
    <property type="match status" value="1"/>
</dbReference>
<dbReference type="PANTHER" id="PTHR30238">
    <property type="entry name" value="MEMBRANE BOUND PREDICTED REDOX MODULATOR"/>
    <property type="match status" value="1"/>
</dbReference>
<evidence type="ECO:0000313" key="3">
    <source>
        <dbReference type="Proteomes" id="UP000494216"/>
    </source>
</evidence>
<keyword evidence="1" id="KW-1133">Transmembrane helix</keyword>
<protein>
    <recommendedName>
        <fullName evidence="4">DUF475 domain-containing protein</fullName>
    </recommendedName>
</protein>
<proteinExistence type="predicted"/>
<feature type="transmembrane region" description="Helical" evidence="1">
    <location>
        <begin position="62"/>
        <end position="95"/>
    </location>
</feature>
<accession>A0A8S0WRM5</accession>
<keyword evidence="1" id="KW-0812">Transmembrane</keyword>
<organism evidence="2 3">
    <name type="scientific">Candidatus Methylobacter favarea</name>
    <dbReference type="NCBI Taxonomy" id="2707345"/>
    <lineage>
        <taxon>Bacteria</taxon>
        <taxon>Pseudomonadati</taxon>
        <taxon>Pseudomonadota</taxon>
        <taxon>Gammaproteobacteria</taxon>
        <taxon>Methylococcales</taxon>
        <taxon>Methylococcaceae</taxon>
        <taxon>Methylobacter</taxon>
    </lineage>
</organism>
<evidence type="ECO:0000256" key="1">
    <source>
        <dbReference type="SAM" id="Phobius"/>
    </source>
</evidence>
<dbReference type="InterPro" id="IPR007427">
    <property type="entry name" value="DUF475"/>
</dbReference>
<dbReference type="PANTHER" id="PTHR30238:SF4">
    <property type="entry name" value="SLL1022 PROTEIN"/>
    <property type="match status" value="1"/>
</dbReference>
<feature type="transmembrane region" description="Helical" evidence="1">
    <location>
        <begin position="225"/>
        <end position="246"/>
    </location>
</feature>
<evidence type="ECO:0000313" key="2">
    <source>
        <dbReference type="EMBL" id="CAA9892141.1"/>
    </source>
</evidence>
<feature type="transmembrane region" description="Helical" evidence="1">
    <location>
        <begin position="6"/>
        <end position="36"/>
    </location>
</feature>
<keyword evidence="1" id="KW-0472">Membrane</keyword>
<sequence>MQHFRLSLIVTVICLAAAFYWGGIMGAVIAVILGILEVSLSFDNAVVNASVLKRMDERWQFYFLTWGILIAVFGMRLLFPILIVAAATGIGFAGVAEMALNDTATYARHLTESHVQIAAFGGMFLLMVFFSFIFDEGKELHWLGRIEEKIASFGKLEAIEIILALGVLLISQHWLPEEIRLKALFAGISGVILFVIVDSLATLFESEEEGEELSVVLKKGSIMSFLYLEVLDASFSFDGVIGAFAITKDVIIIMLGLAIGAMFVRSLTVYLVRRGTLDEYVFLEHGAHYAIGVLAGIMLVSMRYHTPEVVTGLIGAVLIGLSVLSSIRYKKKMALM</sequence>